<gene>
    <name evidence="1" type="ORF">LMG26841_05173</name>
</gene>
<sequence length="58" mass="6805">MTKKEYGLAREFLEKILTTQPNLFNGVHPRDINGKAIAEFAWGFMETYVRLEQEKTKD</sequence>
<keyword evidence="2" id="KW-1185">Reference proteome</keyword>
<dbReference type="Proteomes" id="UP000494272">
    <property type="component" value="Unassembled WGS sequence"/>
</dbReference>
<organism evidence="1 2">
    <name type="scientific">Achromobacter dolens</name>
    <dbReference type="NCBI Taxonomy" id="1287738"/>
    <lineage>
        <taxon>Bacteria</taxon>
        <taxon>Pseudomonadati</taxon>
        <taxon>Pseudomonadota</taxon>
        <taxon>Betaproteobacteria</taxon>
        <taxon>Burkholderiales</taxon>
        <taxon>Alcaligenaceae</taxon>
        <taxon>Achromobacter</taxon>
    </lineage>
</organism>
<evidence type="ECO:0000313" key="2">
    <source>
        <dbReference type="Proteomes" id="UP000494272"/>
    </source>
</evidence>
<dbReference type="AlphaFoldDB" id="A0A6S7ELL5"/>
<protein>
    <submittedName>
        <fullName evidence="1">Uncharacterized protein</fullName>
    </submittedName>
</protein>
<evidence type="ECO:0000313" key="1">
    <source>
        <dbReference type="EMBL" id="CAB3914459.1"/>
    </source>
</evidence>
<reference evidence="1 2" key="1">
    <citation type="submission" date="2020-04" db="EMBL/GenBank/DDBJ databases">
        <authorList>
            <person name="De Canck E."/>
        </authorList>
    </citation>
    <scope>NUCLEOTIDE SEQUENCE [LARGE SCALE GENOMIC DNA]</scope>
    <source>
        <strain evidence="1 2">LMG 26841</strain>
    </source>
</reference>
<dbReference type="EMBL" id="CADIKW010000015">
    <property type="protein sequence ID" value="CAB3914459.1"/>
    <property type="molecule type" value="Genomic_DNA"/>
</dbReference>
<proteinExistence type="predicted"/>
<name>A0A6S7ELL5_9BURK</name>
<accession>A0A6S7ELL5</accession>